<dbReference type="InterPro" id="IPR007863">
    <property type="entry name" value="Peptidase_M16_C"/>
</dbReference>
<evidence type="ECO:0000313" key="10">
    <source>
        <dbReference type="EMBL" id="CAD7652016.1"/>
    </source>
</evidence>
<proteinExistence type="inferred from homology"/>
<reference evidence="10" key="1">
    <citation type="submission" date="2020-11" db="EMBL/GenBank/DDBJ databases">
        <authorList>
            <person name="Tran Van P."/>
        </authorList>
    </citation>
    <scope>NUCLEOTIDE SEQUENCE</scope>
</reference>
<evidence type="ECO:0000256" key="6">
    <source>
        <dbReference type="ARBA" id="ARBA00023049"/>
    </source>
</evidence>
<feature type="domain" description="Coenzyme PQQ synthesis protein F-like C-terminal lobe" evidence="9">
    <location>
        <begin position="146"/>
        <end position="181"/>
    </location>
</feature>
<protein>
    <recommendedName>
        <fullName evidence="12">Insulin-degrading enzyme</fullName>
    </recommendedName>
</protein>
<dbReference type="FunFam" id="3.30.830.10:FF:000003">
    <property type="entry name" value="Insulin-degrading enzyme"/>
    <property type="match status" value="1"/>
</dbReference>
<dbReference type="Pfam" id="PF22456">
    <property type="entry name" value="PqqF-like_C_4"/>
    <property type="match status" value="2"/>
</dbReference>
<dbReference type="AlphaFoldDB" id="A0A7R9M1Z0"/>
<sequence>IYVRGLKSYPTQSMSTLLTYYTQLITIERCWTYEELLHAMDELTVDNLSELIVQLLSHFHIESLIHGNIDSTEALNVCDLFKSRFKSALNTKPIALSQHFRDREIQLPDGSDYNFDTKNAIHKTNAIQLHFQVGVEETVINAKIGLLEQIFDEPFYDNLRTKQQLGYSVWTYSRKSNGVWKSIKELQELVVPLFSQIKNNSAIAPKWTTNPFTTECLQKQCFVVPNMDTRSLELKFPIPDMRAHYKSKPADIISHLIGHEGPGSLLSALKLRNWCTCLGADSTTSRGFAFFTITVDLTEQGIECIDDIIALVFQYINLLKREGPKQWIFDELKQMREIMFSFKEKEHSMGHVVNTSEVLHDIPLNDCLSVGYLFHEFKPDLITDIVNLLTPDRMRVIVVAKKFVTIADQTEKWFSTKYKQQDIPKEKIQKWLNIGFNDKLALPPKNDFIPYNFNLKPIDDNVKRMPQMIRNTEFSRVWHLQDNQYRTPKAYYIFKLTNPHVHDSPLHTNATQLFIQLFVDSINEYLYSAQMAGLGVKFSIRSAGLKLSFGGYNDKLNSLMTTVLDKLIDFKVDPKKFVVFKDIYVRGLKSYPTQSMSTLLTYYTQLITIERCWTYEELLHAMDELTVDNLSELIVQLLSHFHIESLIHGNIDSTEALNVCDLFESRFKSALNTKPIALSQHFRDREIQLLDGSDYNFDTKNAIHKTNAIQLHFQVGVEKTVINAKIGLLEQIFDEPFYDNLRTKQQLGYSVWTYSRKILHNTNYNFMKGMSFIIESDYKPNYLNERIEAFIQWVHKYIEDMSDKDFETERQALITRRLEKPKQLVEYTKKLWCEISAKDYNFNRDEIEVKAIKELTKQDIIDFLKRHISHSSANRKKLMVSIISENPINEKDLKEIKADLMPVPKLKESTRIENMKELKTKYKDSYYPFPKPFIDVSINKSS</sequence>
<evidence type="ECO:0000256" key="5">
    <source>
        <dbReference type="ARBA" id="ARBA00022833"/>
    </source>
</evidence>
<feature type="non-terminal residue" evidence="10">
    <location>
        <position position="942"/>
    </location>
</feature>
<dbReference type="EMBL" id="OC919900">
    <property type="protein sequence ID" value="CAD7652016.1"/>
    <property type="molecule type" value="Genomic_DNA"/>
</dbReference>
<keyword evidence="6" id="KW-0482">Metalloprotease</keyword>
<dbReference type="GO" id="GO:0043171">
    <property type="term" value="P:peptide catabolic process"/>
    <property type="evidence" value="ECO:0007669"/>
    <property type="project" value="TreeGrafter"/>
</dbReference>
<dbReference type="FunFam" id="3.30.830.10:FF:000005">
    <property type="entry name" value="nardilysin isoform X1"/>
    <property type="match status" value="1"/>
</dbReference>
<evidence type="ECO:0000259" key="9">
    <source>
        <dbReference type="Pfam" id="PF22456"/>
    </source>
</evidence>
<keyword evidence="4" id="KW-0378">Hydrolase</keyword>
<feature type="domain" description="Coenzyme PQQ synthesis protein F-like C-terminal lobe" evidence="9">
    <location>
        <begin position="728"/>
        <end position="832"/>
    </location>
</feature>
<dbReference type="Proteomes" id="UP000728032">
    <property type="component" value="Unassembled WGS sequence"/>
</dbReference>
<accession>A0A7R9M1Z0</accession>
<dbReference type="PANTHER" id="PTHR43690">
    <property type="entry name" value="NARDILYSIN"/>
    <property type="match status" value="1"/>
</dbReference>
<dbReference type="OrthoDB" id="6474849at2759"/>
<evidence type="ECO:0000259" key="8">
    <source>
        <dbReference type="Pfam" id="PF16187"/>
    </source>
</evidence>
<evidence type="ECO:0000256" key="3">
    <source>
        <dbReference type="ARBA" id="ARBA00022723"/>
    </source>
</evidence>
<dbReference type="GO" id="GO:0005829">
    <property type="term" value="C:cytosol"/>
    <property type="evidence" value="ECO:0007669"/>
    <property type="project" value="TreeGrafter"/>
</dbReference>
<evidence type="ECO:0000313" key="11">
    <source>
        <dbReference type="Proteomes" id="UP000728032"/>
    </source>
</evidence>
<dbReference type="GO" id="GO:0005739">
    <property type="term" value="C:mitochondrion"/>
    <property type="evidence" value="ECO:0007669"/>
    <property type="project" value="TreeGrafter"/>
</dbReference>
<evidence type="ECO:0000259" key="7">
    <source>
        <dbReference type="Pfam" id="PF05193"/>
    </source>
</evidence>
<comment type="similarity">
    <text evidence="1">Belongs to the peptidase M16 family.</text>
</comment>
<dbReference type="GO" id="GO:0051603">
    <property type="term" value="P:proteolysis involved in protein catabolic process"/>
    <property type="evidence" value="ECO:0007669"/>
    <property type="project" value="TreeGrafter"/>
</dbReference>
<dbReference type="PANTHER" id="PTHR43690:SF18">
    <property type="entry name" value="INSULIN-DEGRADING ENZYME-RELATED"/>
    <property type="match status" value="1"/>
</dbReference>
<evidence type="ECO:0008006" key="12">
    <source>
        <dbReference type="Google" id="ProtNLM"/>
    </source>
</evidence>
<name>A0A7R9M1Z0_9ACAR</name>
<evidence type="ECO:0000256" key="1">
    <source>
        <dbReference type="ARBA" id="ARBA00007261"/>
    </source>
</evidence>
<dbReference type="InterPro" id="IPR050626">
    <property type="entry name" value="Peptidase_M16"/>
</dbReference>
<keyword evidence="5" id="KW-0862">Zinc</keyword>
<keyword evidence="11" id="KW-1185">Reference proteome</keyword>
<dbReference type="Gene3D" id="3.30.830.10">
    <property type="entry name" value="Metalloenzyme, LuxS/M16 peptidase-like"/>
    <property type="match status" value="5"/>
</dbReference>
<dbReference type="InterPro" id="IPR032632">
    <property type="entry name" value="Peptidase_M16_M"/>
</dbReference>
<dbReference type="Pfam" id="PF05193">
    <property type="entry name" value="Peptidase_M16_C"/>
    <property type="match status" value="1"/>
</dbReference>
<gene>
    <name evidence="10" type="ORF">ONB1V03_LOCUS8683</name>
</gene>
<feature type="domain" description="Peptidase M16 C-terminal" evidence="7">
    <location>
        <begin position="184"/>
        <end position="334"/>
    </location>
</feature>
<feature type="domain" description="Peptidase M16 middle/third" evidence="8">
    <location>
        <begin position="340"/>
        <end position="621"/>
    </location>
</feature>
<evidence type="ECO:0000256" key="4">
    <source>
        <dbReference type="ARBA" id="ARBA00022801"/>
    </source>
</evidence>
<dbReference type="EMBL" id="CAJPVJ010005075">
    <property type="protein sequence ID" value="CAG2169203.1"/>
    <property type="molecule type" value="Genomic_DNA"/>
</dbReference>
<dbReference type="InterPro" id="IPR011249">
    <property type="entry name" value="Metalloenz_LuxS/M16"/>
</dbReference>
<organism evidence="10">
    <name type="scientific">Oppiella nova</name>
    <dbReference type="NCBI Taxonomy" id="334625"/>
    <lineage>
        <taxon>Eukaryota</taxon>
        <taxon>Metazoa</taxon>
        <taxon>Ecdysozoa</taxon>
        <taxon>Arthropoda</taxon>
        <taxon>Chelicerata</taxon>
        <taxon>Arachnida</taxon>
        <taxon>Acari</taxon>
        <taxon>Acariformes</taxon>
        <taxon>Sarcoptiformes</taxon>
        <taxon>Oribatida</taxon>
        <taxon>Brachypylina</taxon>
        <taxon>Oppioidea</taxon>
        <taxon>Oppiidae</taxon>
        <taxon>Oppiella</taxon>
    </lineage>
</organism>
<dbReference type="GO" id="GO:0004222">
    <property type="term" value="F:metalloendopeptidase activity"/>
    <property type="evidence" value="ECO:0007669"/>
    <property type="project" value="TreeGrafter"/>
</dbReference>
<keyword evidence="2" id="KW-0645">Protease</keyword>
<dbReference type="Pfam" id="PF16187">
    <property type="entry name" value="Peptidase_M16_M"/>
    <property type="match status" value="1"/>
</dbReference>
<keyword evidence="3" id="KW-0479">Metal-binding</keyword>
<dbReference type="InterPro" id="IPR054734">
    <property type="entry name" value="PqqF-like_C_4"/>
</dbReference>
<evidence type="ECO:0000256" key="2">
    <source>
        <dbReference type="ARBA" id="ARBA00022670"/>
    </source>
</evidence>
<dbReference type="GO" id="GO:0046872">
    <property type="term" value="F:metal ion binding"/>
    <property type="evidence" value="ECO:0007669"/>
    <property type="project" value="UniProtKB-KW"/>
</dbReference>
<dbReference type="SUPFAM" id="SSF63411">
    <property type="entry name" value="LuxS/MPP-like metallohydrolase"/>
    <property type="match status" value="5"/>
</dbReference>